<feature type="binding site" evidence="14">
    <location>
        <begin position="320"/>
        <end position="327"/>
    </location>
    <ligand>
        <name>FAD</name>
        <dbReference type="ChEBI" id="CHEBI:57692"/>
    </ligand>
</feature>
<dbReference type="Pfam" id="PF03450">
    <property type="entry name" value="CO_deh_flav_C"/>
    <property type="match status" value="1"/>
</dbReference>
<dbReference type="InterPro" id="IPR036010">
    <property type="entry name" value="2Fe-2S_ferredoxin-like_sf"/>
</dbReference>
<feature type="binding site" evidence="14">
    <location>
        <position position="484"/>
    </location>
    <ligand>
        <name>FAD</name>
        <dbReference type="ChEBI" id="CHEBI:57692"/>
    </ligand>
</feature>
<feature type="binding site" evidence="15">
    <location>
        <position position="965"/>
    </location>
    <ligand>
        <name>Mo-molybdopterin</name>
        <dbReference type="ChEBI" id="CHEBI:71302"/>
    </ligand>
    <ligandPart>
        <name>Mo</name>
        <dbReference type="ChEBI" id="CHEBI:28685"/>
    </ligandPart>
</feature>
<feature type="domain" description="FAD-binding PCMH-type" evidence="17">
    <location>
        <begin position="275"/>
        <end position="476"/>
    </location>
</feature>
<gene>
    <name evidence="18" type="ORF">M0811_04989</name>
</gene>
<name>A0A9Q0LQZ5_ANAIG</name>
<protein>
    <submittedName>
        <fullName evidence="18">Aldehyde oxidase</fullName>
    </submittedName>
</protein>
<dbReference type="InterPro" id="IPR008274">
    <property type="entry name" value="AldOxase/xan_DH_MoCoBD1"/>
</dbReference>
<evidence type="ECO:0000256" key="14">
    <source>
        <dbReference type="PIRSR" id="PIRSR000127-2"/>
    </source>
</evidence>
<keyword evidence="8" id="KW-0560">Oxidoreductase</keyword>
<comment type="similarity">
    <text evidence="2">Belongs to the xanthine dehydrogenase family.</text>
</comment>
<dbReference type="GO" id="GO:0043546">
    <property type="term" value="F:molybdopterin cofactor binding"/>
    <property type="evidence" value="ECO:0007669"/>
    <property type="project" value="InterPro"/>
</dbReference>
<keyword evidence="6 15" id="KW-0479">Metal-binding</keyword>
<dbReference type="InterPro" id="IPR046867">
    <property type="entry name" value="AldOxase/xan_DH_MoCoBD2"/>
</dbReference>
<dbReference type="Pfam" id="PF20256">
    <property type="entry name" value="MoCoBD_2"/>
    <property type="match status" value="1"/>
</dbReference>
<comment type="cofactor">
    <cofactor evidence="1 14">
        <name>FAD</name>
        <dbReference type="ChEBI" id="CHEBI:57692"/>
    </cofactor>
</comment>
<dbReference type="SMART" id="SM01008">
    <property type="entry name" value="Ald_Xan_dh_C"/>
    <property type="match status" value="1"/>
</dbReference>
<dbReference type="OMA" id="AQSEVIC"/>
<evidence type="ECO:0000256" key="4">
    <source>
        <dbReference type="ARBA" id="ARBA00022630"/>
    </source>
</evidence>
<evidence type="ECO:0000256" key="7">
    <source>
        <dbReference type="ARBA" id="ARBA00022827"/>
    </source>
</evidence>
<feature type="binding site" evidence="15">
    <location>
        <position position="179"/>
    </location>
    <ligand>
        <name>[2Fe-2S] cluster</name>
        <dbReference type="ChEBI" id="CHEBI:190135"/>
        <label>2</label>
    </ligand>
</feature>
<dbReference type="InterPro" id="IPR016166">
    <property type="entry name" value="FAD-bd_PCMH"/>
</dbReference>
<comment type="cofactor">
    <cofactor evidence="15">
        <name>Mo-molybdopterin</name>
        <dbReference type="ChEBI" id="CHEBI:71302"/>
    </cofactor>
    <text evidence="15">Binds 1 Mo-molybdopterin (Mo-MPT) cofactor per subunit.</text>
</comment>
<dbReference type="CDD" id="cd00207">
    <property type="entry name" value="fer2"/>
    <property type="match status" value="1"/>
</dbReference>
<feature type="binding site" evidence="15">
    <location>
        <position position="851"/>
    </location>
    <ligand>
        <name>Mo-molybdopterin</name>
        <dbReference type="ChEBI" id="CHEBI:71302"/>
    </ligand>
    <ligandPart>
        <name>Mo</name>
        <dbReference type="ChEBI" id="CHEBI:28685"/>
    </ligandPart>
</feature>
<dbReference type="FunFam" id="3.30.365.10:FF:000004">
    <property type="entry name" value="Xanthine dehydrogenase oxidase"/>
    <property type="match status" value="1"/>
</dbReference>
<dbReference type="FunFam" id="3.30.365.10:FF:000001">
    <property type="entry name" value="Xanthine dehydrogenase oxidase"/>
    <property type="match status" value="1"/>
</dbReference>
<dbReference type="PROSITE" id="PS51085">
    <property type="entry name" value="2FE2S_FER_2"/>
    <property type="match status" value="1"/>
</dbReference>
<dbReference type="InterPro" id="IPR000674">
    <property type="entry name" value="Ald_Oxase/Xan_DH_a/b"/>
</dbReference>
<dbReference type="InterPro" id="IPR022407">
    <property type="entry name" value="OxRdtase_Mopterin_BS"/>
</dbReference>
<evidence type="ECO:0000256" key="8">
    <source>
        <dbReference type="ARBA" id="ARBA00023002"/>
    </source>
</evidence>
<dbReference type="PROSITE" id="PS00197">
    <property type="entry name" value="2FE2S_FER_1"/>
    <property type="match status" value="1"/>
</dbReference>
<feature type="binding site" evidence="15">
    <location>
        <position position="214"/>
    </location>
    <ligand>
        <name>[2Fe-2S] cluster</name>
        <dbReference type="ChEBI" id="CHEBI:190135"/>
        <label>2</label>
    </ligand>
</feature>
<feature type="binding site" evidence="15">
    <location>
        <position position="216"/>
    </location>
    <ligand>
        <name>[2Fe-2S] cluster</name>
        <dbReference type="ChEBI" id="CHEBI:190135"/>
        <label>2</label>
    </ligand>
</feature>
<keyword evidence="11" id="KW-0520">NAD</keyword>
<evidence type="ECO:0000256" key="11">
    <source>
        <dbReference type="ARBA" id="ARBA00023027"/>
    </source>
</evidence>
<dbReference type="SUPFAM" id="SSF54292">
    <property type="entry name" value="2Fe-2S ferredoxin-like"/>
    <property type="match status" value="1"/>
</dbReference>
<dbReference type="SUPFAM" id="SSF54665">
    <property type="entry name" value="CO dehydrogenase molybdoprotein N-domain-like"/>
    <property type="match status" value="1"/>
</dbReference>
<dbReference type="Proteomes" id="UP001149090">
    <property type="component" value="Unassembled WGS sequence"/>
</dbReference>
<dbReference type="InterPro" id="IPR012675">
    <property type="entry name" value="Beta-grasp_dom_sf"/>
</dbReference>
<dbReference type="InterPro" id="IPR036884">
    <property type="entry name" value="2Fe-2S-bd_dom_sf"/>
</dbReference>
<dbReference type="EMBL" id="JAPDFW010000054">
    <property type="protein sequence ID" value="KAJ5078201.1"/>
    <property type="molecule type" value="Genomic_DNA"/>
</dbReference>
<dbReference type="Pfam" id="PF01315">
    <property type="entry name" value="Ald_Xan_dh_C"/>
    <property type="match status" value="1"/>
</dbReference>
<evidence type="ECO:0000313" key="19">
    <source>
        <dbReference type="Proteomes" id="UP001149090"/>
    </source>
</evidence>
<comment type="caution">
    <text evidence="18">The sequence shown here is derived from an EMBL/GenBank/DDBJ whole genome shotgun (WGS) entry which is preliminary data.</text>
</comment>
<dbReference type="InterPro" id="IPR002346">
    <property type="entry name" value="Mopterin_DH_FAD-bd"/>
</dbReference>
<evidence type="ECO:0000256" key="13">
    <source>
        <dbReference type="PIRSR" id="PIRSR000127-1"/>
    </source>
</evidence>
<feature type="binding site" evidence="15">
    <location>
        <position position="1132"/>
    </location>
    <ligand>
        <name>Mo-molybdopterin</name>
        <dbReference type="ChEBI" id="CHEBI:71302"/>
    </ligand>
    <ligandPart>
        <name>Mo</name>
        <dbReference type="ChEBI" id="CHEBI:28685"/>
    </ligandPart>
</feature>
<keyword evidence="5 15" id="KW-0001">2Fe-2S</keyword>
<evidence type="ECO:0000313" key="18">
    <source>
        <dbReference type="EMBL" id="KAJ5078201.1"/>
    </source>
</evidence>
<dbReference type="SUPFAM" id="SSF55447">
    <property type="entry name" value="CO dehydrogenase flavoprotein C-terminal domain-like"/>
    <property type="match status" value="1"/>
</dbReference>
<dbReference type="PANTHER" id="PTHR45444">
    <property type="entry name" value="XANTHINE DEHYDROGENASE"/>
    <property type="match status" value="1"/>
</dbReference>
<dbReference type="GO" id="GO:0005506">
    <property type="term" value="F:iron ion binding"/>
    <property type="evidence" value="ECO:0007669"/>
    <property type="project" value="InterPro"/>
</dbReference>
<dbReference type="FunFam" id="3.90.1170.50:FF:000001">
    <property type="entry name" value="Aldehyde oxidase 1"/>
    <property type="match status" value="1"/>
</dbReference>
<feature type="domain" description="2Fe-2S ferredoxin-type" evidence="16">
    <location>
        <begin position="71"/>
        <end position="157"/>
    </location>
</feature>
<dbReference type="InterPro" id="IPR016208">
    <property type="entry name" value="Ald_Oxase/xanthine_DH-like"/>
</dbReference>
<dbReference type="Gene3D" id="3.30.390.50">
    <property type="entry name" value="CO dehydrogenase flavoprotein, C-terminal domain"/>
    <property type="match status" value="1"/>
</dbReference>
<feature type="binding site" evidence="15">
    <location>
        <position position="182"/>
    </location>
    <ligand>
        <name>[2Fe-2S] cluster</name>
        <dbReference type="ChEBI" id="CHEBI:190135"/>
        <label>2</label>
    </ligand>
</feature>
<keyword evidence="3 15" id="KW-0500">Molybdenum</keyword>
<evidence type="ECO:0000256" key="10">
    <source>
        <dbReference type="ARBA" id="ARBA00023014"/>
    </source>
</evidence>
<keyword evidence="4" id="KW-0285">Flavoprotein</keyword>
<dbReference type="SUPFAM" id="SSF47741">
    <property type="entry name" value="CO dehydrogenase ISP C-domain like"/>
    <property type="match status" value="1"/>
</dbReference>
<sequence length="1364" mass="151897">MLRFIQNLPQKSYLNSIPHFLSKSIIIPTQKNESKTNIRKFTLKSESNETNCVDVFQNKIMEIIGREKTGKEIVFYLNGERKVLKDIDPSQTLLDYLRLNSLTGVKKVCGEGGCGACSVMISHFNTQTQEVENLSYNSCLVPLPFIDGKSITTVEGIGKISTSVHPIQKRIAYTHGTQCGYCTPGFVVNLYTVLANNPNSTVKEIEEALSGNLCRCTGYRPIFDAGKSFSKDYDPNSVGDLVPKENNEKFPFPRTHAPFPDELKNYTKDRKHLMISNDETLWFRPANLKSLLELKSITPDCGEEKCGKIEAQLISGNTKLVSGNTEVGYSKLYKHEKNPLMVSTMDIPEMKKITEKTESVEIGATVTIKDCQKLFEKLIEKLPKEKTAGFKALLNQTKYFANYSIRNIATIGGSIYTADPLSDLYPVLMALDAKINCVSLESKRVIPIREFLVGSNKTRLNKNEIVLSVEIPFSKKGDHIRSYKISKRKEDSQAVVNAGMRVNIDDNNVVTDAFLAYGAVSRTTSHAKKASENLIGKKWNEKLLKETVEILESGDIEVWPKLGMTEYRKLQIPGIFIKFFASVSEELEKKTNGRILDPKIITAGKEFERPTRTAKQEFQETRSPVGIAQAHLAAVQHTTGEATFIGDIPLPFNGLYCALVQSTRAHARIVNIDPKHALNLKGVHAFFSAKDVIGENLNGSIIWDEETFASKEVNFFGQIVGVVVADTQAKADEAAHVISQNVEYEDLPFFQTIEEAIEKKSFLDEPKVMVLGDPDEAFKNSDGIIEGEMRSGHQEHFYFETENCLVIPNQDEITVYAACQNLAKVQEAVARFLGKPKNFVTVKAMRIGGGFGGKQDRPWLLSTAVALAAYKLQRPMRCSLDRTTDITMSGMRHEFLGKYKMGYLNDGTIKAVDFHLYSNGGHTMDLSPAVMDRALWSCDNSYNFPNIRLAGDPCRTNRLSCTAYRGFGVPQAISVCETALEHVAYTLGKDSHFIRNKNLYNKGDTTPTGWKLPDDGARKCWDLLNKKIDFAKKRKEIEKFNQENKFKKRGIAIIPAKSSMGFEADFMNQAGALLEVFSDGSIHLSHSGIEMGQGLSTKMGQIVAEGLNAPLSSIRVGETSTDKVPNTSPTAAVTGQELNGIAVKNAVKVINERLEPLRKEFPHASFAELAKEAYFRKINLCVSGHDCLPPYVYDWKTKKGRQSYYVLWAVTYAEVEIDALTGEFKTLHVEIVQDAGTSMNPAIDIGQVEGGFIQGLGLMTMEEPIWASDGHLRTRNVSTYKIPSYEDIPHKFNISLLKDAPNPFGIHSSKAVGESGLQSANSVFFAIRDAIKAQRKQEGLNDFFPFTAPATAEKIRLTCKTKFN</sequence>
<dbReference type="Gene3D" id="1.10.150.120">
    <property type="entry name" value="[2Fe-2S]-binding domain"/>
    <property type="match status" value="1"/>
</dbReference>
<evidence type="ECO:0000256" key="12">
    <source>
        <dbReference type="ARBA" id="ARBA00034078"/>
    </source>
</evidence>
<feature type="binding site" evidence="15">
    <location>
        <position position="820"/>
    </location>
    <ligand>
        <name>Mo-molybdopterin</name>
        <dbReference type="ChEBI" id="CHEBI:71302"/>
    </ligand>
    <ligandPart>
        <name>Mo</name>
        <dbReference type="ChEBI" id="CHEBI:28685"/>
    </ligandPart>
</feature>
<evidence type="ECO:0000256" key="2">
    <source>
        <dbReference type="ARBA" id="ARBA00006849"/>
    </source>
</evidence>
<dbReference type="Gene3D" id="3.10.20.30">
    <property type="match status" value="1"/>
</dbReference>
<dbReference type="InterPro" id="IPR006058">
    <property type="entry name" value="2Fe2S_fd_BS"/>
</dbReference>
<dbReference type="PIRSF" id="PIRSF000127">
    <property type="entry name" value="Xanthine_DH"/>
    <property type="match status" value="1"/>
</dbReference>
<feature type="binding site" evidence="15">
    <location>
        <position position="114"/>
    </location>
    <ligand>
        <name>[2Fe-2S] cluster</name>
        <dbReference type="ChEBI" id="CHEBI:190135"/>
        <label>1</label>
    </ligand>
</feature>
<keyword evidence="7 14" id="KW-0274">FAD</keyword>
<dbReference type="Gene3D" id="3.30.365.10">
    <property type="entry name" value="Aldehyde oxidase/xanthine dehydrogenase, molybdopterin binding domain"/>
    <property type="match status" value="4"/>
</dbReference>
<dbReference type="InterPro" id="IPR036683">
    <property type="entry name" value="CO_DH_flav_C_dom_sf"/>
</dbReference>
<feature type="binding site" evidence="15">
    <location>
        <position position="117"/>
    </location>
    <ligand>
        <name>[2Fe-2S] cluster</name>
        <dbReference type="ChEBI" id="CHEBI:190135"/>
        <label>1</label>
    </ligand>
</feature>
<comment type="cofactor">
    <cofactor evidence="12">
        <name>[2Fe-2S] cluster</name>
        <dbReference type="ChEBI" id="CHEBI:190135"/>
    </cofactor>
</comment>
<dbReference type="PROSITE" id="PS51387">
    <property type="entry name" value="FAD_PCMH"/>
    <property type="match status" value="1"/>
</dbReference>
<feature type="binding site" evidence="15">
    <location>
        <position position="139"/>
    </location>
    <ligand>
        <name>[2Fe-2S] cluster</name>
        <dbReference type="ChEBI" id="CHEBI:190135"/>
        <label>1</label>
    </ligand>
</feature>
<evidence type="ECO:0000256" key="5">
    <source>
        <dbReference type="ARBA" id="ARBA00022714"/>
    </source>
</evidence>
<keyword evidence="19" id="KW-1185">Reference proteome</keyword>
<feature type="binding site" evidence="14">
    <location>
        <position position="933"/>
    </location>
    <ligand>
        <name>substrate</name>
    </ligand>
</feature>
<feature type="binding site" evidence="14">
    <location>
        <position position="400"/>
    </location>
    <ligand>
        <name>FAD</name>
        <dbReference type="ChEBI" id="CHEBI:57692"/>
    </ligand>
</feature>
<reference evidence="18" key="1">
    <citation type="submission" date="2022-10" db="EMBL/GenBank/DDBJ databases">
        <title>Novel sulphate-reducing endosymbionts in the free-living metamonad Anaeramoeba.</title>
        <authorList>
            <person name="Jerlstrom-Hultqvist J."/>
            <person name="Cepicka I."/>
            <person name="Gallot-Lavallee L."/>
            <person name="Salas-Leiva D."/>
            <person name="Curtis B.A."/>
            <person name="Zahonova K."/>
            <person name="Pipaliya S."/>
            <person name="Dacks J."/>
            <person name="Roger A.J."/>
        </authorList>
    </citation>
    <scope>NUCLEOTIDE SEQUENCE</scope>
    <source>
        <strain evidence="18">BMAN</strain>
    </source>
</reference>
<dbReference type="Pfam" id="PF02738">
    <property type="entry name" value="MoCoBD_1"/>
    <property type="match status" value="1"/>
</dbReference>
<dbReference type="InterPro" id="IPR016167">
    <property type="entry name" value="FAD-bd_PCMH_sub1"/>
</dbReference>
<feature type="binding site" evidence="14">
    <location>
        <position position="967"/>
    </location>
    <ligand>
        <name>substrate</name>
    </ligand>
</feature>
<evidence type="ECO:0000256" key="1">
    <source>
        <dbReference type="ARBA" id="ARBA00001974"/>
    </source>
</evidence>
<proteinExistence type="inferred from homology"/>
<dbReference type="PROSITE" id="PS00559">
    <property type="entry name" value="MOLYBDOPTERIN_EUK"/>
    <property type="match status" value="1"/>
</dbReference>
<dbReference type="GO" id="GO:0016491">
    <property type="term" value="F:oxidoreductase activity"/>
    <property type="evidence" value="ECO:0007669"/>
    <property type="project" value="UniProtKB-KW"/>
</dbReference>
<dbReference type="OrthoDB" id="8300278at2759"/>
<dbReference type="InterPro" id="IPR036856">
    <property type="entry name" value="Ald_Oxase/Xan_DH_a/b_sf"/>
</dbReference>
<keyword evidence="9 15" id="KW-0408">Iron</keyword>
<evidence type="ECO:0000256" key="6">
    <source>
        <dbReference type="ARBA" id="ARBA00022723"/>
    </source>
</evidence>
<dbReference type="InterPro" id="IPR016169">
    <property type="entry name" value="FAD-bd_PCMH_sub2"/>
</dbReference>
<dbReference type="GO" id="GO:0071949">
    <property type="term" value="F:FAD binding"/>
    <property type="evidence" value="ECO:0007669"/>
    <property type="project" value="InterPro"/>
</dbReference>
<comment type="cofactor">
    <cofactor evidence="15">
        <name>[2Fe-2S] cluster</name>
        <dbReference type="ChEBI" id="CHEBI:190135"/>
    </cofactor>
    <text evidence="15">Binds 2 [2Fe-2S] clusters.</text>
</comment>
<evidence type="ECO:0000259" key="17">
    <source>
        <dbReference type="PROSITE" id="PS51387"/>
    </source>
</evidence>
<evidence type="ECO:0000256" key="15">
    <source>
        <dbReference type="PIRSR" id="PIRSR000127-3"/>
    </source>
</evidence>
<dbReference type="Pfam" id="PF00941">
    <property type="entry name" value="FAD_binding_5"/>
    <property type="match status" value="1"/>
</dbReference>
<dbReference type="SMART" id="SM01092">
    <property type="entry name" value="CO_deh_flav_C"/>
    <property type="match status" value="1"/>
</dbReference>
<dbReference type="InterPro" id="IPR002888">
    <property type="entry name" value="2Fe-2S-bd"/>
</dbReference>
<dbReference type="Pfam" id="PF01799">
    <property type="entry name" value="Fer2_2"/>
    <property type="match status" value="1"/>
</dbReference>
<accession>A0A9Q0LQZ5</accession>
<dbReference type="FunFam" id="3.30.465.10:FF:000004">
    <property type="entry name" value="Xanthine dehydrogenase/oxidase"/>
    <property type="match status" value="1"/>
</dbReference>
<evidence type="ECO:0000256" key="9">
    <source>
        <dbReference type="ARBA" id="ARBA00023004"/>
    </source>
</evidence>
<dbReference type="InterPro" id="IPR037165">
    <property type="entry name" value="AldOxase/xan_DH_Mopterin-bd_sf"/>
</dbReference>
<dbReference type="Gene3D" id="3.30.465.10">
    <property type="match status" value="1"/>
</dbReference>
<dbReference type="FunFam" id="3.10.20.30:FF:000012">
    <property type="entry name" value="Xanthine dehydrogenase/oxidase"/>
    <property type="match status" value="1"/>
</dbReference>
<evidence type="ECO:0000256" key="3">
    <source>
        <dbReference type="ARBA" id="ARBA00022505"/>
    </source>
</evidence>
<keyword evidence="10 15" id="KW-0411">Iron-sulfur</keyword>
<dbReference type="Gene3D" id="3.90.1170.50">
    <property type="entry name" value="Aldehyde oxidase/xanthine dehydrogenase, a/b hammerhead"/>
    <property type="match status" value="1"/>
</dbReference>
<dbReference type="InterPro" id="IPR001041">
    <property type="entry name" value="2Fe-2S_ferredoxin-type"/>
</dbReference>
<dbReference type="SUPFAM" id="SSF56003">
    <property type="entry name" value="Molybdenum cofactor-binding domain"/>
    <property type="match status" value="1"/>
</dbReference>
<feature type="active site" description="Proton acceptor" evidence="13">
    <location>
        <position position="1314"/>
    </location>
</feature>
<dbReference type="PANTHER" id="PTHR45444:SF3">
    <property type="entry name" value="XANTHINE DEHYDROGENASE"/>
    <property type="match status" value="1"/>
</dbReference>
<evidence type="ECO:0000259" key="16">
    <source>
        <dbReference type="PROSITE" id="PS51085"/>
    </source>
</evidence>
<dbReference type="Pfam" id="PF00111">
    <property type="entry name" value="Fer2"/>
    <property type="match status" value="1"/>
</dbReference>
<dbReference type="InterPro" id="IPR036318">
    <property type="entry name" value="FAD-bd_PCMH-like_sf"/>
</dbReference>
<dbReference type="Gene3D" id="3.30.43.10">
    <property type="entry name" value="Uridine Diphospho-n-acetylenolpyruvylglucosamine Reductase, domain 2"/>
    <property type="match status" value="1"/>
</dbReference>
<dbReference type="SUPFAM" id="SSF56176">
    <property type="entry name" value="FAD-binding/transporter-associated domain-like"/>
    <property type="match status" value="1"/>
</dbReference>
<organism evidence="18 19">
    <name type="scientific">Anaeramoeba ignava</name>
    <name type="common">Anaerobic marine amoeba</name>
    <dbReference type="NCBI Taxonomy" id="1746090"/>
    <lineage>
        <taxon>Eukaryota</taxon>
        <taxon>Metamonada</taxon>
        <taxon>Anaeramoebidae</taxon>
        <taxon>Anaeramoeba</taxon>
    </lineage>
</organism>
<dbReference type="InterPro" id="IPR005107">
    <property type="entry name" value="CO_DH_flav_C"/>
</dbReference>
<dbReference type="GO" id="GO:0051537">
    <property type="term" value="F:2 iron, 2 sulfur cluster binding"/>
    <property type="evidence" value="ECO:0007669"/>
    <property type="project" value="UniProtKB-KW"/>
</dbReference>
<feature type="binding site" evidence="15">
    <location>
        <position position="109"/>
    </location>
    <ligand>
        <name>[2Fe-2S] cluster</name>
        <dbReference type="ChEBI" id="CHEBI:190135"/>
        <label>1</label>
    </ligand>
</feature>
<feature type="binding site" evidence="14">
    <location>
        <position position="423"/>
    </location>
    <ligand>
        <name>FAD</name>
        <dbReference type="ChEBI" id="CHEBI:57692"/>
    </ligand>
</feature>